<evidence type="ECO:0008006" key="4">
    <source>
        <dbReference type="Google" id="ProtNLM"/>
    </source>
</evidence>
<sequence length="174" mass="18707">MKNALLALSLVSLVACGKDDAAADSDVLMSSDIDSIVGWVADPNALVKGEAHSGQYSLRVDPTHEFSPGFSSLIGRMTATRPRGAKLEAWVYATDKNSAAKLEFVIKEADGKEALHEQVKIAESAGEFGKWVKVSRDIVFPKTVSYSSQVVIYVSRAEATSPAYVDDITLTALR</sequence>
<feature type="chain" id="PRO_5046746746" description="CBM-cenC domain-containing protein" evidence="1">
    <location>
        <begin position="18"/>
        <end position="174"/>
    </location>
</feature>
<dbReference type="PROSITE" id="PS51257">
    <property type="entry name" value="PROKAR_LIPOPROTEIN"/>
    <property type="match status" value="1"/>
</dbReference>
<feature type="signal peptide" evidence="1">
    <location>
        <begin position="1"/>
        <end position="17"/>
    </location>
</feature>
<proteinExistence type="predicted"/>
<dbReference type="InterPro" id="IPR008979">
    <property type="entry name" value="Galactose-bd-like_sf"/>
</dbReference>
<dbReference type="SUPFAM" id="SSF49785">
    <property type="entry name" value="Galactose-binding domain-like"/>
    <property type="match status" value="1"/>
</dbReference>
<protein>
    <recommendedName>
        <fullName evidence="4">CBM-cenC domain-containing protein</fullName>
    </recommendedName>
</protein>
<reference evidence="2 3" key="1">
    <citation type="submission" date="2023-10" db="EMBL/GenBank/DDBJ databases">
        <title>Hymenobacter endophyticus sp. nov., an isolate from the leaf tissues of wheat.</title>
        <authorList>
            <person name="Dai Y."/>
        </authorList>
    </citation>
    <scope>NUCLEOTIDE SEQUENCE [LARGE SCALE GENOMIC DNA]</scope>
    <source>
        <strain evidence="2 3">ZK17L-C2</strain>
    </source>
</reference>
<comment type="caution">
    <text evidence="2">The sequence shown here is derived from an EMBL/GenBank/DDBJ whole genome shotgun (WGS) entry which is preliminary data.</text>
</comment>
<name>A0ABU3TH37_9BACT</name>
<evidence type="ECO:0000313" key="3">
    <source>
        <dbReference type="Proteomes" id="UP001250698"/>
    </source>
</evidence>
<dbReference type="Proteomes" id="UP001250698">
    <property type="component" value="Unassembled WGS sequence"/>
</dbReference>
<evidence type="ECO:0000256" key="1">
    <source>
        <dbReference type="SAM" id="SignalP"/>
    </source>
</evidence>
<accession>A0ABU3TH37</accession>
<dbReference type="EMBL" id="JAWDJT010000005">
    <property type="protein sequence ID" value="MDU0370686.1"/>
    <property type="molecule type" value="Genomic_DNA"/>
</dbReference>
<gene>
    <name evidence="2" type="ORF">ROI90_09805</name>
</gene>
<evidence type="ECO:0000313" key="2">
    <source>
        <dbReference type="EMBL" id="MDU0370686.1"/>
    </source>
</evidence>
<dbReference type="Gene3D" id="2.60.120.260">
    <property type="entry name" value="Galactose-binding domain-like"/>
    <property type="match status" value="1"/>
</dbReference>
<dbReference type="RefSeq" id="WP_315998167.1">
    <property type="nucleotide sequence ID" value="NZ_JAWDJT010000005.1"/>
</dbReference>
<organism evidence="2 3">
    <name type="scientific">Hymenobacter endophyticus</name>
    <dbReference type="NCBI Taxonomy" id="3076335"/>
    <lineage>
        <taxon>Bacteria</taxon>
        <taxon>Pseudomonadati</taxon>
        <taxon>Bacteroidota</taxon>
        <taxon>Cytophagia</taxon>
        <taxon>Cytophagales</taxon>
        <taxon>Hymenobacteraceae</taxon>
        <taxon>Hymenobacter</taxon>
    </lineage>
</organism>
<keyword evidence="3" id="KW-1185">Reference proteome</keyword>
<keyword evidence="1" id="KW-0732">Signal</keyword>